<dbReference type="AlphaFoldDB" id="A0A7E4VC27"/>
<reference evidence="2" key="1">
    <citation type="journal article" date="2013" name="Genetics">
        <title>The draft genome and transcriptome of Panagrellus redivivus are shaped by the harsh demands of a free-living lifestyle.</title>
        <authorList>
            <person name="Srinivasan J."/>
            <person name="Dillman A.R."/>
            <person name="Macchietto M.G."/>
            <person name="Heikkinen L."/>
            <person name="Lakso M."/>
            <person name="Fracchia K.M."/>
            <person name="Antoshechkin I."/>
            <person name="Mortazavi A."/>
            <person name="Wong G."/>
            <person name="Sternberg P.W."/>
        </authorList>
    </citation>
    <scope>NUCLEOTIDE SEQUENCE [LARGE SCALE GENOMIC DNA]</scope>
    <source>
        <strain evidence="2">MT8872</strain>
    </source>
</reference>
<feature type="transmembrane region" description="Helical" evidence="1">
    <location>
        <begin position="226"/>
        <end position="252"/>
    </location>
</feature>
<reference evidence="3" key="2">
    <citation type="submission" date="2020-10" db="UniProtKB">
        <authorList>
            <consortium name="WormBaseParasite"/>
        </authorList>
    </citation>
    <scope>IDENTIFICATION</scope>
</reference>
<organism evidence="2 3">
    <name type="scientific">Panagrellus redivivus</name>
    <name type="common">Microworm</name>
    <dbReference type="NCBI Taxonomy" id="6233"/>
    <lineage>
        <taxon>Eukaryota</taxon>
        <taxon>Metazoa</taxon>
        <taxon>Ecdysozoa</taxon>
        <taxon>Nematoda</taxon>
        <taxon>Chromadorea</taxon>
        <taxon>Rhabditida</taxon>
        <taxon>Tylenchina</taxon>
        <taxon>Panagrolaimomorpha</taxon>
        <taxon>Panagrolaimoidea</taxon>
        <taxon>Panagrolaimidae</taxon>
        <taxon>Panagrellus</taxon>
    </lineage>
</organism>
<name>A0A7E4VC27_PANRE</name>
<feature type="transmembrane region" description="Helical" evidence="1">
    <location>
        <begin position="141"/>
        <end position="162"/>
    </location>
</feature>
<feature type="transmembrane region" description="Helical" evidence="1">
    <location>
        <begin position="20"/>
        <end position="39"/>
    </location>
</feature>
<feature type="transmembrane region" description="Helical" evidence="1">
    <location>
        <begin position="51"/>
        <end position="74"/>
    </location>
</feature>
<sequence>MDPFYYDPSPTFVKIYSTLLYAIAIATILVTPIFLYVIIYKSSELMSSYRALILAYFPFAFITTFVISISIPIFDFNSYRYHFYDNLFWFKDGSVAFEIFFITVIYTFDMIITDLLLIMLIDRYVVVSKNITTRPNWVIPFWYGIIFITNVIAAVFCIFNNVLSVIDRKSELHEYDFVKVMIVPTSAIFQITRLGGFVAIVILNLKFGRKYAQNASSNVIRLHKTLTQSVIVTILYTTIFTRLPIILVTIAFSTNGVLFLSVVLNMIIVFRSFALLGQMLTTIYLVRGYRSFVLELGKFFCKINHRIVKIDGMPNAIQRQTTTFSLK</sequence>
<keyword evidence="1" id="KW-0472">Membrane</keyword>
<feature type="transmembrane region" description="Helical" evidence="1">
    <location>
        <begin position="182"/>
        <end position="205"/>
    </location>
</feature>
<dbReference type="Proteomes" id="UP000492821">
    <property type="component" value="Unassembled WGS sequence"/>
</dbReference>
<feature type="transmembrane region" description="Helical" evidence="1">
    <location>
        <begin position="258"/>
        <end position="286"/>
    </location>
</feature>
<feature type="transmembrane region" description="Helical" evidence="1">
    <location>
        <begin position="94"/>
        <end position="120"/>
    </location>
</feature>
<proteinExistence type="predicted"/>
<keyword evidence="1" id="KW-1133">Transmembrane helix</keyword>
<keyword evidence="2" id="KW-1185">Reference proteome</keyword>
<keyword evidence="1" id="KW-0812">Transmembrane</keyword>
<evidence type="ECO:0000313" key="2">
    <source>
        <dbReference type="Proteomes" id="UP000492821"/>
    </source>
</evidence>
<protein>
    <submittedName>
        <fullName evidence="3">G_PROTEIN_RECEP_F1_2 domain-containing protein</fullName>
    </submittedName>
</protein>
<evidence type="ECO:0000256" key="1">
    <source>
        <dbReference type="SAM" id="Phobius"/>
    </source>
</evidence>
<dbReference type="WBParaSite" id="Pan_g19039.t1">
    <property type="protein sequence ID" value="Pan_g19039.t1"/>
    <property type="gene ID" value="Pan_g19039"/>
</dbReference>
<evidence type="ECO:0000313" key="3">
    <source>
        <dbReference type="WBParaSite" id="Pan_g19039.t1"/>
    </source>
</evidence>
<accession>A0A7E4VC27</accession>